<feature type="binding site" evidence="7">
    <location>
        <begin position="124"/>
        <end position="126"/>
    </location>
    <ligand>
        <name>FMN</name>
        <dbReference type="ChEBI" id="CHEBI:58210"/>
    </ligand>
</feature>
<dbReference type="HOGENOM" id="CLU_034547_0_2_12"/>
<evidence type="ECO:0000313" key="9">
    <source>
        <dbReference type="Proteomes" id="UP000006048"/>
    </source>
</evidence>
<dbReference type="GO" id="GO:0009073">
    <property type="term" value="P:aromatic amino acid family biosynthetic process"/>
    <property type="evidence" value="ECO:0007669"/>
    <property type="project" value="UniProtKB-KW"/>
</dbReference>
<keyword evidence="7" id="KW-0274">FAD</keyword>
<dbReference type="GO" id="GO:0004107">
    <property type="term" value="F:chorismate synthase activity"/>
    <property type="evidence" value="ECO:0007669"/>
    <property type="project" value="UniProtKB-UniRule"/>
</dbReference>
<comment type="subunit">
    <text evidence="7">Homotetramer.</text>
</comment>
<reference evidence="8 9" key="1">
    <citation type="submission" date="2012-06" db="EMBL/GenBank/DDBJ databases">
        <title>The complete chromosome of genome of Turneriella parva DSM 21527.</title>
        <authorList>
            <consortium name="US DOE Joint Genome Institute (JGI-PGF)"/>
            <person name="Lucas S."/>
            <person name="Han J."/>
            <person name="Lapidus A."/>
            <person name="Bruce D."/>
            <person name="Goodwin L."/>
            <person name="Pitluck S."/>
            <person name="Peters L."/>
            <person name="Kyrpides N."/>
            <person name="Mavromatis K."/>
            <person name="Ivanova N."/>
            <person name="Mikhailova N."/>
            <person name="Chertkov O."/>
            <person name="Detter J.C."/>
            <person name="Tapia R."/>
            <person name="Han C."/>
            <person name="Land M."/>
            <person name="Hauser L."/>
            <person name="Markowitz V."/>
            <person name="Cheng J.-F."/>
            <person name="Hugenholtz P."/>
            <person name="Woyke T."/>
            <person name="Wu D."/>
            <person name="Gronow S."/>
            <person name="Wellnitz S."/>
            <person name="Brambilla E."/>
            <person name="Klenk H.-P."/>
            <person name="Eisen J.A."/>
        </authorList>
    </citation>
    <scope>NUCLEOTIDE SEQUENCE [LARGE SCALE GENOMIC DNA]</scope>
    <source>
        <strain evidence="9">ATCC BAA-1111 / DSM 21527 / NCTC 11395 / H</strain>
    </source>
</reference>
<keyword evidence="9" id="KW-1185">Reference proteome</keyword>
<dbReference type="EMBL" id="CP002959">
    <property type="protein sequence ID" value="AFM11544.1"/>
    <property type="molecule type" value="Genomic_DNA"/>
</dbReference>
<dbReference type="NCBIfam" id="TIGR00033">
    <property type="entry name" value="aroC"/>
    <property type="match status" value="1"/>
</dbReference>
<dbReference type="KEGG" id="tpx:Turpa_0893"/>
<protein>
    <recommendedName>
        <fullName evidence="3 7">Chorismate synthase</fullName>
        <shortName evidence="7">CS</shortName>
        <ecNumber evidence="3 7">4.2.3.5</ecNumber>
    </recommendedName>
    <alternativeName>
        <fullName evidence="7">5-enolpyruvylshikimate-3-phosphate phospholyase</fullName>
    </alternativeName>
</protein>
<comment type="pathway">
    <text evidence="1 7">Metabolic intermediate biosynthesis; chorismate biosynthesis; chorismate from D-erythrose 4-phosphate and phosphoenolpyruvate: step 7/7.</text>
</comment>
<dbReference type="AlphaFoldDB" id="I4B2N7"/>
<dbReference type="RefSeq" id="WP_014802062.1">
    <property type="nucleotide sequence ID" value="NC_018020.1"/>
</dbReference>
<accession>I4B2N7</accession>
<keyword evidence="4 7" id="KW-0028">Amino-acid biosynthesis</keyword>
<dbReference type="CDD" id="cd07304">
    <property type="entry name" value="Chorismate_synthase"/>
    <property type="match status" value="1"/>
</dbReference>
<dbReference type="PANTHER" id="PTHR21085">
    <property type="entry name" value="CHORISMATE SYNTHASE"/>
    <property type="match status" value="1"/>
</dbReference>
<feature type="binding site" evidence="7">
    <location>
        <position position="289"/>
    </location>
    <ligand>
        <name>FMN</name>
        <dbReference type="ChEBI" id="CHEBI:58210"/>
    </ligand>
</feature>
<gene>
    <name evidence="7" type="primary">aroC</name>
    <name evidence="8" type="ordered locus">Turpa_0893</name>
</gene>
<dbReference type="GO" id="GO:0008652">
    <property type="term" value="P:amino acid biosynthetic process"/>
    <property type="evidence" value="ECO:0007669"/>
    <property type="project" value="UniProtKB-KW"/>
</dbReference>
<comment type="catalytic activity">
    <reaction evidence="7">
        <text>5-O-(1-carboxyvinyl)-3-phosphoshikimate = chorismate + phosphate</text>
        <dbReference type="Rhea" id="RHEA:21020"/>
        <dbReference type="ChEBI" id="CHEBI:29748"/>
        <dbReference type="ChEBI" id="CHEBI:43474"/>
        <dbReference type="ChEBI" id="CHEBI:57701"/>
        <dbReference type="EC" id="4.2.3.5"/>
    </reaction>
</comment>
<dbReference type="HAMAP" id="MF_00300">
    <property type="entry name" value="Chorismate_synth"/>
    <property type="match status" value="1"/>
</dbReference>
<dbReference type="STRING" id="869212.Turpa_0893"/>
<dbReference type="GO" id="GO:0010181">
    <property type="term" value="F:FMN binding"/>
    <property type="evidence" value="ECO:0007669"/>
    <property type="project" value="TreeGrafter"/>
</dbReference>
<dbReference type="InterPro" id="IPR000453">
    <property type="entry name" value="Chorismate_synth"/>
</dbReference>
<dbReference type="OrthoDB" id="9771806at2"/>
<evidence type="ECO:0000256" key="4">
    <source>
        <dbReference type="ARBA" id="ARBA00022605"/>
    </source>
</evidence>
<evidence type="ECO:0000256" key="1">
    <source>
        <dbReference type="ARBA" id="ARBA00005044"/>
    </source>
</evidence>
<dbReference type="PROSITE" id="PS00788">
    <property type="entry name" value="CHORISMATE_SYNTHASE_2"/>
    <property type="match status" value="1"/>
</dbReference>
<evidence type="ECO:0000256" key="7">
    <source>
        <dbReference type="HAMAP-Rule" id="MF_00300"/>
    </source>
</evidence>
<dbReference type="InterPro" id="IPR020541">
    <property type="entry name" value="Chorismate_synthase_CS"/>
</dbReference>
<evidence type="ECO:0000256" key="2">
    <source>
        <dbReference type="ARBA" id="ARBA00008014"/>
    </source>
</evidence>
<dbReference type="PATRIC" id="fig|869212.3.peg.866"/>
<comment type="cofactor">
    <cofactor evidence="7">
        <name>FMNH2</name>
        <dbReference type="ChEBI" id="CHEBI:57618"/>
    </cofactor>
    <text evidence="7">Reduced FMN (FMNH(2)).</text>
</comment>
<dbReference type="InterPro" id="IPR035904">
    <property type="entry name" value="Chorismate_synth_AroC_sf"/>
</dbReference>
<dbReference type="FunFam" id="3.60.150.10:FF:000003">
    <property type="entry name" value="Chorismate synthase"/>
    <property type="match status" value="1"/>
</dbReference>
<organism evidence="8 9">
    <name type="scientific">Turneriella parva (strain ATCC BAA-1111 / DSM 21527 / NCTC 11395 / H)</name>
    <name type="common">Leptospira parva</name>
    <dbReference type="NCBI Taxonomy" id="869212"/>
    <lineage>
        <taxon>Bacteria</taxon>
        <taxon>Pseudomonadati</taxon>
        <taxon>Spirochaetota</taxon>
        <taxon>Spirochaetia</taxon>
        <taxon>Leptospirales</taxon>
        <taxon>Leptospiraceae</taxon>
        <taxon>Turneriella</taxon>
    </lineage>
</organism>
<sequence>MGSTLGRIFRVTTYGESHGEALGCVIENCPAGLALTVDDIQPDLDRRRPGQSRITTPRDEPDRARILSGTFEDKTIGAPIAIAVFNENAREKDYSDIKEIFRPSHADYTYHARYGHRAWRGGGRSSARATIGIVAAGAIAKKILREKAGVEIVGYVSQIKNLKFEGDIDLSQIRALRETIEANPVRVPDSALADKMVRLIQDTRQAGDSLGGVVECAAVGVPAGWGDPVFDRLDALIAQAMLAIPATKGIEIGSGFAAAELTGREHNDIFEMQNGKVTTRTNHSGGIQGGISNGMPVTFRVAFKPTATISHEQPSVNERGENVTLKVKGRHDPCVLPRAVPIVEAMLALVLVDQFLLSQTARYENLSI</sequence>
<dbReference type="Gene3D" id="3.60.150.10">
    <property type="entry name" value="Chorismate synthase AroC"/>
    <property type="match status" value="1"/>
</dbReference>
<keyword evidence="6 7" id="KW-0456">Lyase</keyword>
<evidence type="ECO:0000256" key="3">
    <source>
        <dbReference type="ARBA" id="ARBA00013036"/>
    </source>
</evidence>
<evidence type="ECO:0000256" key="6">
    <source>
        <dbReference type="ARBA" id="ARBA00023239"/>
    </source>
</evidence>
<proteinExistence type="inferred from homology"/>
<evidence type="ECO:0000313" key="8">
    <source>
        <dbReference type="EMBL" id="AFM11544.1"/>
    </source>
</evidence>
<keyword evidence="7" id="KW-0285">Flavoprotein</keyword>
<keyword evidence="5 7" id="KW-0057">Aromatic amino acid biosynthesis</keyword>
<evidence type="ECO:0000256" key="5">
    <source>
        <dbReference type="ARBA" id="ARBA00023141"/>
    </source>
</evidence>
<feature type="binding site" evidence="7">
    <location>
        <position position="47"/>
    </location>
    <ligand>
        <name>NADP(+)</name>
        <dbReference type="ChEBI" id="CHEBI:58349"/>
    </ligand>
</feature>
<dbReference type="SUPFAM" id="SSF103263">
    <property type="entry name" value="Chorismate synthase, AroC"/>
    <property type="match status" value="1"/>
</dbReference>
<keyword evidence="7" id="KW-0521">NADP</keyword>
<name>I4B2N7_TURPD</name>
<keyword evidence="7" id="KW-0288">FMN</keyword>
<dbReference type="PANTHER" id="PTHR21085:SF0">
    <property type="entry name" value="CHORISMATE SYNTHASE"/>
    <property type="match status" value="1"/>
</dbReference>
<dbReference type="UniPathway" id="UPA00053">
    <property type="reaction ID" value="UER00090"/>
</dbReference>
<dbReference type="Proteomes" id="UP000006048">
    <property type="component" value="Chromosome"/>
</dbReference>
<feature type="binding site" evidence="7">
    <location>
        <position position="53"/>
    </location>
    <ligand>
        <name>NADP(+)</name>
        <dbReference type="ChEBI" id="CHEBI:58349"/>
    </ligand>
</feature>
<feature type="binding site" evidence="7">
    <location>
        <position position="330"/>
    </location>
    <ligand>
        <name>FMN</name>
        <dbReference type="ChEBI" id="CHEBI:58210"/>
    </ligand>
</feature>
<comment type="caution">
    <text evidence="7">Lacks conserved residue(s) required for the propagation of feature annotation.</text>
</comment>
<dbReference type="GO" id="GO:0009423">
    <property type="term" value="P:chorismate biosynthetic process"/>
    <property type="evidence" value="ECO:0007669"/>
    <property type="project" value="UniProtKB-UniRule"/>
</dbReference>
<dbReference type="GO" id="GO:0005829">
    <property type="term" value="C:cytosol"/>
    <property type="evidence" value="ECO:0007669"/>
    <property type="project" value="TreeGrafter"/>
</dbReference>
<comment type="similarity">
    <text evidence="2 7">Belongs to the chorismate synthase family.</text>
</comment>
<feature type="binding site" evidence="7">
    <location>
        <begin position="304"/>
        <end position="308"/>
    </location>
    <ligand>
        <name>FMN</name>
        <dbReference type="ChEBI" id="CHEBI:58210"/>
    </ligand>
</feature>
<dbReference type="EC" id="4.2.3.5" evidence="3 7"/>
<dbReference type="PIRSF" id="PIRSF001456">
    <property type="entry name" value="Chorismate_synth"/>
    <property type="match status" value="1"/>
</dbReference>
<dbReference type="NCBIfam" id="NF003793">
    <property type="entry name" value="PRK05382.1"/>
    <property type="match status" value="1"/>
</dbReference>
<dbReference type="Pfam" id="PF01264">
    <property type="entry name" value="Chorismate_synt"/>
    <property type="match status" value="1"/>
</dbReference>
<dbReference type="PROSITE" id="PS00789">
    <property type="entry name" value="CHORISMATE_SYNTHASE_3"/>
    <property type="match status" value="1"/>
</dbReference>
<comment type="function">
    <text evidence="7">Catalyzes the anti-1,4-elimination of the C-3 phosphate and the C-6 proR hydrogen from 5-enolpyruvylshikimate-3-phosphate (EPSP) to yield chorismate, which is the branch point compound that serves as the starting substrate for the three terminal pathways of aromatic amino acid biosynthesis. This reaction introduces a second double bond into the aromatic ring system.</text>
</comment>